<name>M7Y1N1_9BACT</name>
<gene>
    <name evidence="1" type="ORF">C943_02561</name>
</gene>
<evidence type="ECO:0000313" key="1">
    <source>
        <dbReference type="EMBL" id="EMS31121.1"/>
    </source>
</evidence>
<keyword evidence="2" id="KW-1185">Reference proteome</keyword>
<dbReference type="Proteomes" id="UP000010953">
    <property type="component" value="Unassembled WGS sequence"/>
</dbReference>
<comment type="caution">
    <text evidence="1">The sequence shown here is derived from an EMBL/GenBank/DDBJ whole genome shotgun (WGS) entry which is preliminary data.</text>
</comment>
<dbReference type="InParanoid" id="M7Y1N1"/>
<protein>
    <submittedName>
        <fullName evidence="1">Uncharacterized protein</fullName>
    </submittedName>
</protein>
<dbReference type="AlphaFoldDB" id="M7Y1N1"/>
<accession>M7Y1N1</accession>
<evidence type="ECO:0000313" key="2">
    <source>
        <dbReference type="Proteomes" id="UP000010953"/>
    </source>
</evidence>
<organism evidence="1 2">
    <name type="scientific">Mariniradius saccharolyticus AK6</name>
    <dbReference type="NCBI Taxonomy" id="1239962"/>
    <lineage>
        <taxon>Bacteria</taxon>
        <taxon>Pseudomonadati</taxon>
        <taxon>Bacteroidota</taxon>
        <taxon>Cytophagia</taxon>
        <taxon>Cytophagales</taxon>
        <taxon>Cyclobacteriaceae</taxon>
        <taxon>Mariniradius</taxon>
    </lineage>
</organism>
<proteinExistence type="predicted"/>
<reference evidence="1" key="1">
    <citation type="submission" date="2013-01" db="EMBL/GenBank/DDBJ databases">
        <title>Genome assembly of Mariniradius saccharolyticus AK6.</title>
        <authorList>
            <person name="Vaidya B."/>
            <person name="Khatri I."/>
            <person name="Tanuku N.R.S."/>
            <person name="Subramanian S."/>
            <person name="Pinnaka A."/>
        </authorList>
    </citation>
    <scope>NUCLEOTIDE SEQUENCE [LARGE SCALE GENOMIC DNA]</scope>
    <source>
        <strain evidence="1">AK6</strain>
    </source>
</reference>
<sequence>MGIGTQMVPIPITLALQRESFIPNSSEILESAMDEGFQAIIPISRINNFRLCRSY</sequence>
<dbReference type="EMBL" id="AMZY02000021">
    <property type="protein sequence ID" value="EMS31121.1"/>
    <property type="molecule type" value="Genomic_DNA"/>
</dbReference>